<reference evidence="3 4" key="1">
    <citation type="submission" date="2020-08" db="EMBL/GenBank/DDBJ databases">
        <title>Sequencing the genomes of 1000 actinobacteria strains.</title>
        <authorList>
            <person name="Klenk H.-P."/>
        </authorList>
    </citation>
    <scope>NUCLEOTIDE SEQUENCE [LARGE SCALE GENOMIC DNA]</scope>
    <source>
        <strain evidence="3 4">DSM 46659</strain>
    </source>
</reference>
<dbReference type="Proteomes" id="UP000546642">
    <property type="component" value="Unassembled WGS sequence"/>
</dbReference>
<protein>
    <recommendedName>
        <fullName evidence="2">Antitoxin FitA-like ribbon-helix-helix domain-containing protein</fullName>
    </recommendedName>
</protein>
<organism evidence="3 4">
    <name type="scientific">Nocardiopsis mwathae</name>
    <dbReference type="NCBI Taxonomy" id="1472723"/>
    <lineage>
        <taxon>Bacteria</taxon>
        <taxon>Bacillati</taxon>
        <taxon>Actinomycetota</taxon>
        <taxon>Actinomycetes</taxon>
        <taxon>Streptosporangiales</taxon>
        <taxon>Nocardiopsidaceae</taxon>
        <taxon>Nocardiopsis</taxon>
    </lineage>
</organism>
<name>A0A7X0D692_9ACTN</name>
<feature type="compositionally biased region" description="Low complexity" evidence="1">
    <location>
        <begin position="65"/>
        <end position="74"/>
    </location>
</feature>
<dbReference type="InterPro" id="IPR010985">
    <property type="entry name" value="Ribbon_hlx_hlx"/>
</dbReference>
<feature type="region of interest" description="Disordered" evidence="1">
    <location>
        <begin position="59"/>
        <end position="97"/>
    </location>
</feature>
<dbReference type="SUPFAM" id="SSF47598">
    <property type="entry name" value="Ribbon-helix-helix"/>
    <property type="match status" value="1"/>
</dbReference>
<evidence type="ECO:0000256" key="1">
    <source>
        <dbReference type="SAM" id="MobiDB-lite"/>
    </source>
</evidence>
<accession>A0A7X0D692</accession>
<dbReference type="EMBL" id="JACHDS010000001">
    <property type="protein sequence ID" value="MBB6172491.1"/>
    <property type="molecule type" value="Genomic_DNA"/>
</dbReference>
<gene>
    <name evidence="3" type="ORF">HNR23_002551</name>
</gene>
<dbReference type="RefSeq" id="WP_184075783.1">
    <property type="nucleotide sequence ID" value="NZ_JACHDS010000001.1"/>
</dbReference>
<dbReference type="AlphaFoldDB" id="A0A7X0D692"/>
<evidence type="ECO:0000313" key="4">
    <source>
        <dbReference type="Proteomes" id="UP000546642"/>
    </source>
</evidence>
<evidence type="ECO:0000259" key="2">
    <source>
        <dbReference type="Pfam" id="PF22513"/>
    </source>
</evidence>
<comment type="caution">
    <text evidence="3">The sequence shown here is derived from an EMBL/GenBank/DDBJ whole genome shotgun (WGS) entry which is preliminary data.</text>
</comment>
<feature type="domain" description="Antitoxin FitA-like ribbon-helix-helix" evidence="2">
    <location>
        <begin position="5"/>
        <end position="41"/>
    </location>
</feature>
<proteinExistence type="predicted"/>
<dbReference type="GO" id="GO:0006355">
    <property type="term" value="P:regulation of DNA-templated transcription"/>
    <property type="evidence" value="ECO:0007669"/>
    <property type="project" value="InterPro"/>
</dbReference>
<dbReference type="Pfam" id="PF22513">
    <property type="entry name" value="FitA-like_RHH"/>
    <property type="match status" value="1"/>
</dbReference>
<keyword evidence="4" id="KW-1185">Reference proteome</keyword>
<evidence type="ECO:0000313" key="3">
    <source>
        <dbReference type="EMBL" id="MBB6172491.1"/>
    </source>
</evidence>
<dbReference type="InterPro" id="IPR053853">
    <property type="entry name" value="FitA-like_RHH"/>
</dbReference>
<sequence length="97" mass="10272">MSVVLTIRGVPEESRDALMREAREQGKSLQAYLLAVIEQQVKFIGNRQILADIEAELAEGGGAGPDAPDAADLIRASRPDEDMGFSNGGFQEKGGAA</sequence>